<feature type="compositionally biased region" description="Low complexity" evidence="2">
    <location>
        <begin position="105"/>
        <end position="119"/>
    </location>
</feature>
<feature type="compositionally biased region" description="Basic and acidic residues" evidence="2">
    <location>
        <begin position="229"/>
        <end position="244"/>
    </location>
</feature>
<feature type="region of interest" description="Disordered" evidence="2">
    <location>
        <begin position="101"/>
        <end position="138"/>
    </location>
</feature>
<dbReference type="Proteomes" id="UP000310158">
    <property type="component" value="Unassembled WGS sequence"/>
</dbReference>
<dbReference type="EMBL" id="SGPL01000078">
    <property type="protein sequence ID" value="THH18357.1"/>
    <property type="molecule type" value="Genomic_DNA"/>
</dbReference>
<dbReference type="InterPro" id="IPR036236">
    <property type="entry name" value="Znf_C2H2_sf"/>
</dbReference>
<keyword evidence="1" id="KW-0863">Zinc-finger</keyword>
<keyword evidence="1" id="KW-0862">Zinc</keyword>
<gene>
    <name evidence="4" type="ORF">EW146_g2612</name>
</gene>
<feature type="compositionally biased region" description="Pro residues" evidence="2">
    <location>
        <begin position="203"/>
        <end position="213"/>
    </location>
</feature>
<feature type="compositionally biased region" description="Basic residues" evidence="2">
    <location>
        <begin position="567"/>
        <end position="581"/>
    </location>
</feature>
<evidence type="ECO:0000313" key="5">
    <source>
        <dbReference type="Proteomes" id="UP000310158"/>
    </source>
</evidence>
<keyword evidence="5" id="KW-1185">Reference proteome</keyword>
<proteinExistence type="predicted"/>
<dbReference type="GO" id="GO:0008270">
    <property type="term" value="F:zinc ion binding"/>
    <property type="evidence" value="ECO:0007669"/>
    <property type="project" value="UniProtKB-KW"/>
</dbReference>
<sequence>MYTPFYNIDSNSRSAVSNSNIPYGQRAEAGVATVPADTVHNQPDGFNATANQEHVNPRTETNDMAFGTWGCLRKPWLQITISTYSTLANALQEVPPRAPFFNQPSALSSQATSTSSGSSNKGDKPAPPSSSKQGEGKVCKEDIGYRRQHAIISRCSTLANALGGGVVLVDANRLPEPLFPTSPSHSLKQFPATELFEQGQEPSPSPSHNPQVPPLVHSPAKTIRESQPHQLFDRPHRTVPDHMPRSPVTTSHEPQASDGVAPSPTNRACSSTSATSRPINDRANGLKRSRARTSSDDDREYSPPPAKRRQVIAPAKIERAPRLAPFVPQPLPLHTPFHQPTPPATYLRQPCPPAMPYHHGHLRPSFQHGNGAVAHYPQLGPPPGSHNQHYYPGTSRLQPTPDSSLDNLASSSSQSVQDRSEGSSAETEGESEEEEDGAYQLQMEEWDVTEESEDEDEGQHSVHQAEGLALNKTNLASEEAHREGNLAAGPLTDSAPLSGQGPSAQPPTVYCCPTCGKGTFKTIYSVKRHQRSSPLHNVPKPYLCPDVEDCGATFSRADTLNQHMRRVHPGGRKRRGGRRGRGTSGAALGAPRIVSIRRMPILPFCPPLLIFFPFASSVTVVTYTCMAECSHPNTVVSLNASKVDFEAKYSASLVALSVLSYSIVFFSDGLEEHKAGDHPGKLVKLKKTKRVSRFVRHPKPSSLRQRLFIK</sequence>
<feature type="domain" description="C2H2-type" evidence="3">
    <location>
        <begin position="542"/>
        <end position="573"/>
    </location>
</feature>
<dbReference type="SMART" id="SM00355">
    <property type="entry name" value="ZnF_C2H2"/>
    <property type="match status" value="2"/>
</dbReference>
<evidence type="ECO:0000259" key="3">
    <source>
        <dbReference type="PROSITE" id="PS50157"/>
    </source>
</evidence>
<protein>
    <recommendedName>
        <fullName evidence="3">C2H2-type domain-containing protein</fullName>
    </recommendedName>
</protein>
<evidence type="ECO:0000256" key="1">
    <source>
        <dbReference type="PROSITE-ProRule" id="PRU00042"/>
    </source>
</evidence>
<feature type="compositionally biased region" description="Polar residues" evidence="2">
    <location>
        <begin position="263"/>
        <end position="278"/>
    </location>
</feature>
<feature type="region of interest" description="Disordered" evidence="2">
    <location>
        <begin position="567"/>
        <end position="586"/>
    </location>
</feature>
<feature type="region of interest" description="Disordered" evidence="2">
    <location>
        <begin position="42"/>
        <end position="61"/>
    </location>
</feature>
<dbReference type="Gene3D" id="3.30.160.60">
    <property type="entry name" value="Classic Zinc Finger"/>
    <property type="match status" value="1"/>
</dbReference>
<feature type="region of interest" description="Disordered" evidence="2">
    <location>
        <begin position="196"/>
        <end position="217"/>
    </location>
</feature>
<reference evidence="4 5" key="1">
    <citation type="submission" date="2019-02" db="EMBL/GenBank/DDBJ databases">
        <title>Genome sequencing of the rare red list fungi Bondarzewia mesenterica.</title>
        <authorList>
            <person name="Buettner E."/>
            <person name="Kellner H."/>
        </authorList>
    </citation>
    <scope>NUCLEOTIDE SEQUENCE [LARGE SCALE GENOMIC DNA]</scope>
    <source>
        <strain evidence="4 5">DSM 108281</strain>
    </source>
</reference>
<feature type="region of interest" description="Disordered" evidence="2">
    <location>
        <begin position="358"/>
        <end position="439"/>
    </location>
</feature>
<dbReference type="InterPro" id="IPR013087">
    <property type="entry name" value="Znf_C2H2_type"/>
</dbReference>
<dbReference type="AlphaFoldDB" id="A0A4S4M1L9"/>
<organism evidence="4 5">
    <name type="scientific">Bondarzewia mesenterica</name>
    <dbReference type="NCBI Taxonomy" id="1095465"/>
    <lineage>
        <taxon>Eukaryota</taxon>
        <taxon>Fungi</taxon>
        <taxon>Dikarya</taxon>
        <taxon>Basidiomycota</taxon>
        <taxon>Agaricomycotina</taxon>
        <taxon>Agaricomycetes</taxon>
        <taxon>Russulales</taxon>
        <taxon>Bondarzewiaceae</taxon>
        <taxon>Bondarzewia</taxon>
    </lineage>
</organism>
<dbReference type="SUPFAM" id="SSF57667">
    <property type="entry name" value="beta-beta-alpha zinc fingers"/>
    <property type="match status" value="1"/>
</dbReference>
<name>A0A4S4M1L9_9AGAM</name>
<comment type="caution">
    <text evidence="4">The sequence shown here is derived from an EMBL/GenBank/DDBJ whole genome shotgun (WGS) entry which is preliminary data.</text>
</comment>
<dbReference type="PROSITE" id="PS50157">
    <property type="entry name" value="ZINC_FINGER_C2H2_2"/>
    <property type="match status" value="1"/>
</dbReference>
<feature type="region of interest" description="Disordered" evidence="2">
    <location>
        <begin position="229"/>
        <end position="321"/>
    </location>
</feature>
<feature type="compositionally biased region" description="Acidic residues" evidence="2">
    <location>
        <begin position="427"/>
        <end position="437"/>
    </location>
</feature>
<keyword evidence="1" id="KW-0479">Metal-binding</keyword>
<evidence type="ECO:0000313" key="4">
    <source>
        <dbReference type="EMBL" id="THH18357.1"/>
    </source>
</evidence>
<feature type="compositionally biased region" description="Low complexity" evidence="2">
    <location>
        <begin position="403"/>
        <end position="426"/>
    </location>
</feature>
<accession>A0A4S4M1L9</accession>
<evidence type="ECO:0000256" key="2">
    <source>
        <dbReference type="SAM" id="MobiDB-lite"/>
    </source>
</evidence>
<feature type="region of interest" description="Disordered" evidence="2">
    <location>
        <begin position="487"/>
        <end position="506"/>
    </location>
</feature>
<dbReference type="Pfam" id="PF00096">
    <property type="entry name" value="zf-C2H2"/>
    <property type="match status" value="1"/>
</dbReference>